<evidence type="ECO:0000313" key="3">
    <source>
        <dbReference type="Proteomes" id="UP000562682"/>
    </source>
</evidence>
<gene>
    <name evidence="2" type="ORF">FDENT_9773</name>
</gene>
<dbReference type="InterPro" id="IPR041411">
    <property type="entry name" value="Ldi"/>
</dbReference>
<reference evidence="2 3" key="1">
    <citation type="submission" date="2020-05" db="EMBL/GenBank/DDBJ databases">
        <title>Identification and distribution of gene clusters putatively required for synthesis of sphingolipid metabolism inhibitors in phylogenetically diverse species of the filamentous fungus Fusarium.</title>
        <authorList>
            <person name="Kim H.-S."/>
            <person name="Busman M."/>
            <person name="Brown D.W."/>
            <person name="Divon H."/>
            <person name="Uhlig S."/>
            <person name="Proctor R.H."/>
        </authorList>
    </citation>
    <scope>NUCLEOTIDE SEQUENCE [LARGE SCALE GENOMIC DNA]</scope>
    <source>
        <strain evidence="2 3">NRRL 25311</strain>
    </source>
</reference>
<keyword evidence="3" id="KW-1185">Reference proteome</keyword>
<evidence type="ECO:0000313" key="2">
    <source>
        <dbReference type="EMBL" id="KAF5675310.1"/>
    </source>
</evidence>
<sequence length="477" mass="52724">MATSTFKPTFSLINHSGAVALPTAEFVPEGYTISHTAITFILGPDCQVLDNLNDSLSKEEVVKRLQKLLSMNLDAKVSAPNLTVVDQESTMAESHGKMISLTMPDTESLGALTMTYDPVLWGDGAFTFQYDQNSLNDKVYWNMVESGFLGVACEPHCVFQICNHPPILGFRLSDVLNGTTTAQEVTSGYVKAWEEFGGSLSQNGGYNTFVSTHNKVLYPSTGTGGDCWAALLMHAWRPQFVEDNYQKKRDEMIERLNDGTISLKLPEITSSASAVPPDPFAADAFGWVAALAAETGDDEVLHGMLAYADKHFSPVIMNGGLLYPRRDDILDENGQYVQNTPMQGNAILPLARLNVSKGFQRLYENPWGPNDRHYSEPALDEVGETIDVYRAVFLPKENILLFDVAVFEPGAHGKVELTRVFNRGGWTLHCDTRKAAWGDSERLLGSESFVEAKSKNRNLVISISDTEVISFQMHWFA</sequence>
<comment type="caution">
    <text evidence="2">The sequence shown here is derived from an EMBL/GenBank/DDBJ whole genome shotgun (WGS) entry which is preliminary data.</text>
</comment>
<accession>A0A8H5TN82</accession>
<evidence type="ECO:0000259" key="1">
    <source>
        <dbReference type="Pfam" id="PF18566"/>
    </source>
</evidence>
<protein>
    <submittedName>
        <fullName evidence="2">SCO2-like protein</fullName>
    </submittedName>
</protein>
<proteinExistence type="predicted"/>
<feature type="domain" description="Linalool dehydratase/isomerase" evidence="1">
    <location>
        <begin position="109"/>
        <end position="328"/>
    </location>
</feature>
<name>A0A8H5TN82_9HYPO</name>
<dbReference type="Proteomes" id="UP000562682">
    <property type="component" value="Unassembled WGS sequence"/>
</dbReference>
<dbReference type="Pfam" id="PF18566">
    <property type="entry name" value="Ldi"/>
    <property type="match status" value="1"/>
</dbReference>
<dbReference type="EMBL" id="JAAOAK010000305">
    <property type="protein sequence ID" value="KAF5675310.1"/>
    <property type="molecule type" value="Genomic_DNA"/>
</dbReference>
<dbReference type="AlphaFoldDB" id="A0A8H5TN82"/>
<organism evidence="2 3">
    <name type="scientific">Fusarium denticulatum</name>
    <dbReference type="NCBI Taxonomy" id="48507"/>
    <lineage>
        <taxon>Eukaryota</taxon>
        <taxon>Fungi</taxon>
        <taxon>Dikarya</taxon>
        <taxon>Ascomycota</taxon>
        <taxon>Pezizomycotina</taxon>
        <taxon>Sordariomycetes</taxon>
        <taxon>Hypocreomycetidae</taxon>
        <taxon>Hypocreales</taxon>
        <taxon>Nectriaceae</taxon>
        <taxon>Fusarium</taxon>
        <taxon>Fusarium fujikuroi species complex</taxon>
    </lineage>
</organism>